<organism evidence="1 2">
    <name type="scientific">Cricetulus griseus</name>
    <name type="common">Chinese hamster</name>
    <name type="synonym">Cricetulus barabensis griseus</name>
    <dbReference type="NCBI Taxonomy" id="10029"/>
    <lineage>
        <taxon>Eukaryota</taxon>
        <taxon>Metazoa</taxon>
        <taxon>Chordata</taxon>
        <taxon>Craniata</taxon>
        <taxon>Vertebrata</taxon>
        <taxon>Euteleostomi</taxon>
        <taxon>Mammalia</taxon>
        <taxon>Eutheria</taxon>
        <taxon>Euarchontoglires</taxon>
        <taxon>Glires</taxon>
        <taxon>Rodentia</taxon>
        <taxon>Myomorpha</taxon>
        <taxon>Muroidea</taxon>
        <taxon>Cricetidae</taxon>
        <taxon>Cricetinae</taxon>
        <taxon>Cricetulus</taxon>
    </lineage>
</organism>
<evidence type="ECO:0000313" key="1">
    <source>
        <dbReference type="EMBL" id="EGW02444.1"/>
    </source>
</evidence>
<evidence type="ECO:0000313" key="2">
    <source>
        <dbReference type="Proteomes" id="UP000001075"/>
    </source>
</evidence>
<sequence>MLAAFLEVAQVSYRSKVAFAMAPDISPFFTLFKGERRRQGLDPPVEEWWALRQKGLLPS</sequence>
<gene>
    <name evidence="1" type="ORF">I79_008147</name>
</gene>
<protein>
    <submittedName>
        <fullName evidence="1">Uncharacterized protein</fullName>
    </submittedName>
</protein>
<dbReference type="AlphaFoldDB" id="G3HCD8"/>
<name>G3HCD8_CRIGR</name>
<dbReference type="EMBL" id="JH000280">
    <property type="protein sequence ID" value="EGW02444.1"/>
    <property type="molecule type" value="Genomic_DNA"/>
</dbReference>
<dbReference type="Proteomes" id="UP000001075">
    <property type="component" value="Unassembled WGS sequence"/>
</dbReference>
<reference evidence="2" key="1">
    <citation type="journal article" date="2011" name="Nat. Biotechnol.">
        <title>The genomic sequence of the Chinese hamster ovary (CHO)-K1 cell line.</title>
        <authorList>
            <person name="Xu X."/>
            <person name="Nagarajan H."/>
            <person name="Lewis N.E."/>
            <person name="Pan S."/>
            <person name="Cai Z."/>
            <person name="Liu X."/>
            <person name="Chen W."/>
            <person name="Xie M."/>
            <person name="Wang W."/>
            <person name="Hammond S."/>
            <person name="Andersen M.R."/>
            <person name="Neff N."/>
            <person name="Passarelli B."/>
            <person name="Koh W."/>
            <person name="Fan H.C."/>
            <person name="Wang J."/>
            <person name="Gui Y."/>
            <person name="Lee K.H."/>
            <person name="Betenbaugh M.J."/>
            <person name="Quake S.R."/>
            <person name="Famili I."/>
            <person name="Palsson B.O."/>
            <person name="Wang J."/>
        </authorList>
    </citation>
    <scope>NUCLEOTIDE SEQUENCE [LARGE SCALE GENOMIC DNA]</scope>
    <source>
        <strain evidence="2">CHO K1 cell line</strain>
    </source>
</reference>
<proteinExistence type="predicted"/>
<dbReference type="InParanoid" id="G3HCD8"/>
<accession>G3HCD8</accession>